<dbReference type="SUPFAM" id="SSF53146">
    <property type="entry name" value="Nitrogenase accessory factor-like"/>
    <property type="match status" value="1"/>
</dbReference>
<dbReference type="AlphaFoldDB" id="A0A7K1KKG9"/>
<proteinExistence type="predicted"/>
<dbReference type="Proteomes" id="UP000461162">
    <property type="component" value="Unassembled WGS sequence"/>
</dbReference>
<dbReference type="RefSeq" id="WP_155931971.1">
    <property type="nucleotide sequence ID" value="NZ_WODC01000001.1"/>
</dbReference>
<dbReference type="InterPro" id="IPR003731">
    <property type="entry name" value="Di-Nase_FeMo-co_biosynth"/>
</dbReference>
<accession>A0A7K1KKG9</accession>
<feature type="domain" description="Dinitrogenase iron-molybdenum cofactor biosynthesis" evidence="1">
    <location>
        <begin position="11"/>
        <end position="96"/>
    </location>
</feature>
<dbReference type="Pfam" id="PF02579">
    <property type="entry name" value="Nitro_FeMo-Co"/>
    <property type="match status" value="1"/>
</dbReference>
<keyword evidence="3" id="KW-1185">Reference proteome</keyword>
<dbReference type="InterPro" id="IPR036105">
    <property type="entry name" value="DiNase_FeMo-co_biosyn_sf"/>
</dbReference>
<organism evidence="2 3">
    <name type="scientific">Pseudodesulfovibrio alkaliphilus</name>
    <dbReference type="NCBI Taxonomy" id="2661613"/>
    <lineage>
        <taxon>Bacteria</taxon>
        <taxon>Pseudomonadati</taxon>
        <taxon>Thermodesulfobacteriota</taxon>
        <taxon>Desulfovibrionia</taxon>
        <taxon>Desulfovibrionales</taxon>
        <taxon>Desulfovibrionaceae</taxon>
    </lineage>
</organism>
<sequence length="114" mass="12255">MDICIAGYQNRVATLLETATELRLYTLEDGRVVRSGMTALPSAGAASLPAYLKTMGVDIVICGGLSTAVRNGFEALGIRIIPWVKGPIEAVLAAYLEDRLDQMIMPGRSARTTR</sequence>
<evidence type="ECO:0000313" key="3">
    <source>
        <dbReference type="Proteomes" id="UP000461162"/>
    </source>
</evidence>
<evidence type="ECO:0000313" key="2">
    <source>
        <dbReference type="EMBL" id="MUM76392.1"/>
    </source>
</evidence>
<comment type="caution">
    <text evidence="2">The sequence shown here is derived from an EMBL/GenBank/DDBJ whole genome shotgun (WGS) entry which is preliminary data.</text>
</comment>
<protein>
    <submittedName>
        <fullName evidence="2">Dinitrogenase iron-molybdenum cofactor biosynthesis protein</fullName>
    </submittedName>
</protein>
<dbReference type="EMBL" id="WODC01000001">
    <property type="protein sequence ID" value="MUM76392.1"/>
    <property type="molecule type" value="Genomic_DNA"/>
</dbReference>
<gene>
    <name evidence="2" type="ORF">GKC30_01950</name>
</gene>
<dbReference type="Gene3D" id="3.30.420.130">
    <property type="entry name" value="Dinitrogenase iron-molybdenum cofactor biosynthesis domain"/>
    <property type="match status" value="1"/>
</dbReference>
<name>A0A7K1KKG9_9BACT</name>
<reference evidence="2 3" key="1">
    <citation type="submission" date="2019-11" db="EMBL/GenBank/DDBJ databases">
        <title>Pseudodesulfovibrio alkaliphilus, sp. nov., an alkaliphilic sulfate-reducing bacteria from mud volcano of Taman peninsula, Russia.</title>
        <authorList>
            <person name="Frolova A."/>
            <person name="Merkel A.Y."/>
            <person name="Slobodkin A.I."/>
        </authorList>
    </citation>
    <scope>NUCLEOTIDE SEQUENCE [LARGE SCALE GENOMIC DNA]</scope>
    <source>
        <strain evidence="2 3">F-1</strain>
    </source>
</reference>
<evidence type="ECO:0000259" key="1">
    <source>
        <dbReference type="Pfam" id="PF02579"/>
    </source>
</evidence>